<organism evidence="1">
    <name type="scientific">Rhizophora mucronata</name>
    <name type="common">Asiatic mangrove</name>
    <dbReference type="NCBI Taxonomy" id="61149"/>
    <lineage>
        <taxon>Eukaryota</taxon>
        <taxon>Viridiplantae</taxon>
        <taxon>Streptophyta</taxon>
        <taxon>Embryophyta</taxon>
        <taxon>Tracheophyta</taxon>
        <taxon>Spermatophyta</taxon>
        <taxon>Magnoliopsida</taxon>
        <taxon>eudicotyledons</taxon>
        <taxon>Gunneridae</taxon>
        <taxon>Pentapetalae</taxon>
        <taxon>rosids</taxon>
        <taxon>fabids</taxon>
        <taxon>Malpighiales</taxon>
        <taxon>Rhizophoraceae</taxon>
        <taxon>Rhizophora</taxon>
    </lineage>
</organism>
<name>A0A2P2JJ25_RHIMU</name>
<accession>A0A2P2JJ25</accession>
<sequence>MLAVSRAPDRRFTIRAPSFHLRSQLATRLVVSGLYSRQKLPPLTSLISSSSVPVRGLCAAVPPVRRRPECVSNSAASFGTAGGGSGGEGAGGGWSTDVIILDVGGMTCEGCAASVKRILESQVSSPCSDS</sequence>
<dbReference type="InterPro" id="IPR036163">
    <property type="entry name" value="HMA_dom_sf"/>
</dbReference>
<dbReference type="Gene3D" id="3.30.70.100">
    <property type="match status" value="1"/>
</dbReference>
<dbReference type="CDD" id="cd00371">
    <property type="entry name" value="HMA"/>
    <property type="match status" value="1"/>
</dbReference>
<dbReference type="AlphaFoldDB" id="A0A2P2JJ25"/>
<proteinExistence type="predicted"/>
<dbReference type="SUPFAM" id="SSF55008">
    <property type="entry name" value="HMA, heavy metal-associated domain"/>
    <property type="match status" value="1"/>
</dbReference>
<dbReference type="EMBL" id="GGEC01012965">
    <property type="protein sequence ID" value="MBW93448.1"/>
    <property type="molecule type" value="Transcribed_RNA"/>
</dbReference>
<evidence type="ECO:0000313" key="1">
    <source>
        <dbReference type="EMBL" id="MBW93448.1"/>
    </source>
</evidence>
<dbReference type="GO" id="GO:0046872">
    <property type="term" value="F:metal ion binding"/>
    <property type="evidence" value="ECO:0007669"/>
    <property type="project" value="InterPro"/>
</dbReference>
<dbReference type="InterPro" id="IPR006121">
    <property type="entry name" value="HMA_dom"/>
</dbReference>
<protein>
    <submittedName>
        <fullName evidence="1">Copper-transporting ATPase PAA1ic-like isoform X1</fullName>
    </submittedName>
</protein>
<reference evidence="1" key="1">
    <citation type="submission" date="2018-02" db="EMBL/GenBank/DDBJ databases">
        <title>Rhizophora mucronata_Transcriptome.</title>
        <authorList>
            <person name="Meera S.P."/>
            <person name="Sreeshan A."/>
            <person name="Augustine A."/>
        </authorList>
    </citation>
    <scope>NUCLEOTIDE SEQUENCE</scope>
    <source>
        <tissue evidence="1">Leaf</tissue>
    </source>
</reference>